<feature type="transmembrane region" description="Helical" evidence="7">
    <location>
        <begin position="392"/>
        <end position="412"/>
    </location>
</feature>
<evidence type="ECO:0000256" key="6">
    <source>
        <dbReference type="ARBA" id="ARBA00023136"/>
    </source>
</evidence>
<dbReference type="InterPro" id="IPR020846">
    <property type="entry name" value="MFS_dom"/>
</dbReference>
<feature type="transmembrane region" description="Helical" evidence="7">
    <location>
        <begin position="353"/>
        <end position="371"/>
    </location>
</feature>
<name>A0A7H0LDI6_9SPHN</name>
<evidence type="ECO:0000313" key="9">
    <source>
        <dbReference type="EMBL" id="QNQ07739.1"/>
    </source>
</evidence>
<feature type="transmembrane region" description="Helical" evidence="7">
    <location>
        <begin position="213"/>
        <end position="232"/>
    </location>
</feature>
<feature type="transmembrane region" description="Helical" evidence="7">
    <location>
        <begin position="112"/>
        <end position="130"/>
    </location>
</feature>
<dbReference type="Proteomes" id="UP000516148">
    <property type="component" value="Chromosome"/>
</dbReference>
<dbReference type="Gene3D" id="1.20.1250.20">
    <property type="entry name" value="MFS general substrate transporter like domains"/>
    <property type="match status" value="2"/>
</dbReference>
<feature type="transmembrane region" description="Helical" evidence="7">
    <location>
        <begin position="150"/>
        <end position="169"/>
    </location>
</feature>
<proteinExistence type="predicted"/>
<feature type="domain" description="Major facilitator superfamily (MFS) profile" evidence="8">
    <location>
        <begin position="36"/>
        <end position="445"/>
    </location>
</feature>
<reference evidence="9 10" key="1">
    <citation type="submission" date="2020-09" db="EMBL/GenBank/DDBJ databases">
        <title>Sphingomonas sp., a new species isolated from pork steak.</title>
        <authorList>
            <person name="Heidler von Heilborn D."/>
        </authorList>
    </citation>
    <scope>NUCLEOTIDE SEQUENCE [LARGE SCALE GENOMIC DNA]</scope>
    <source>
        <strain evidence="10">S8-3T</strain>
    </source>
</reference>
<dbReference type="AlphaFoldDB" id="A0A7H0LDI6"/>
<dbReference type="SUPFAM" id="SSF103473">
    <property type="entry name" value="MFS general substrate transporter"/>
    <property type="match status" value="1"/>
</dbReference>
<feature type="transmembrane region" description="Helical" evidence="7">
    <location>
        <begin position="418"/>
        <end position="438"/>
    </location>
</feature>
<dbReference type="GO" id="GO:0005886">
    <property type="term" value="C:plasma membrane"/>
    <property type="evidence" value="ECO:0007669"/>
    <property type="project" value="UniProtKB-SubCell"/>
</dbReference>
<keyword evidence="5 7" id="KW-1133">Transmembrane helix</keyword>
<evidence type="ECO:0000313" key="10">
    <source>
        <dbReference type="Proteomes" id="UP000516148"/>
    </source>
</evidence>
<keyword evidence="6 7" id="KW-0472">Membrane</keyword>
<evidence type="ECO:0000256" key="4">
    <source>
        <dbReference type="ARBA" id="ARBA00022692"/>
    </source>
</evidence>
<feature type="transmembrane region" description="Helical" evidence="7">
    <location>
        <begin position="76"/>
        <end position="100"/>
    </location>
</feature>
<dbReference type="RefSeq" id="WP_187760086.1">
    <property type="nucleotide sequence ID" value="NZ_CP061038.1"/>
</dbReference>
<dbReference type="PROSITE" id="PS00216">
    <property type="entry name" value="SUGAR_TRANSPORT_1"/>
    <property type="match status" value="1"/>
</dbReference>
<feature type="transmembrane region" description="Helical" evidence="7">
    <location>
        <begin position="299"/>
        <end position="321"/>
    </location>
</feature>
<dbReference type="InterPro" id="IPR005828">
    <property type="entry name" value="MFS_sugar_transport-like"/>
</dbReference>
<feature type="transmembrane region" description="Helical" evidence="7">
    <location>
        <begin position="328"/>
        <end position="347"/>
    </location>
</feature>
<keyword evidence="10" id="KW-1185">Reference proteome</keyword>
<dbReference type="EMBL" id="CP061038">
    <property type="protein sequence ID" value="QNQ07739.1"/>
    <property type="molecule type" value="Genomic_DNA"/>
</dbReference>
<accession>A0A7H0LDI6</accession>
<feature type="transmembrane region" description="Helical" evidence="7">
    <location>
        <begin position="181"/>
        <end position="201"/>
    </location>
</feature>
<gene>
    <name evidence="9" type="ORF">H3Z74_13025</name>
</gene>
<organism evidence="9 10">
    <name type="scientific">Sphingomonas alpina</name>
    <dbReference type="NCBI Taxonomy" id="653931"/>
    <lineage>
        <taxon>Bacteria</taxon>
        <taxon>Pseudomonadati</taxon>
        <taxon>Pseudomonadota</taxon>
        <taxon>Alphaproteobacteria</taxon>
        <taxon>Sphingomonadales</taxon>
        <taxon>Sphingomonadaceae</taxon>
        <taxon>Sphingomonas</taxon>
    </lineage>
</organism>
<evidence type="ECO:0000256" key="3">
    <source>
        <dbReference type="ARBA" id="ARBA00022475"/>
    </source>
</evidence>
<feature type="transmembrane region" description="Helical" evidence="7">
    <location>
        <begin position="51"/>
        <end position="70"/>
    </location>
</feature>
<protein>
    <submittedName>
        <fullName evidence="9">MFS transporter</fullName>
    </submittedName>
</protein>
<keyword evidence="2" id="KW-0813">Transport</keyword>
<evidence type="ECO:0000256" key="2">
    <source>
        <dbReference type="ARBA" id="ARBA00022448"/>
    </source>
</evidence>
<dbReference type="InterPro" id="IPR036259">
    <property type="entry name" value="MFS_trans_sf"/>
</dbReference>
<dbReference type="KEGG" id="spap:H3Z74_13025"/>
<dbReference type="PANTHER" id="PTHR43045">
    <property type="entry name" value="SHIKIMATE TRANSPORTER"/>
    <property type="match status" value="1"/>
</dbReference>
<evidence type="ECO:0000256" key="5">
    <source>
        <dbReference type="ARBA" id="ARBA00022989"/>
    </source>
</evidence>
<evidence type="ECO:0000256" key="1">
    <source>
        <dbReference type="ARBA" id="ARBA00004651"/>
    </source>
</evidence>
<dbReference type="PANTHER" id="PTHR43045:SF2">
    <property type="entry name" value="INNER MEMBRANE METABOLITE TRANSPORT PROTEIN YHJE"/>
    <property type="match status" value="1"/>
</dbReference>
<keyword evidence="3" id="KW-1003">Cell membrane</keyword>
<evidence type="ECO:0000259" key="8">
    <source>
        <dbReference type="PROSITE" id="PS50850"/>
    </source>
</evidence>
<dbReference type="InterPro" id="IPR005829">
    <property type="entry name" value="Sugar_transporter_CS"/>
</dbReference>
<dbReference type="Pfam" id="PF00083">
    <property type="entry name" value="Sugar_tr"/>
    <property type="match status" value="1"/>
</dbReference>
<feature type="transmembrane region" description="Helical" evidence="7">
    <location>
        <begin position="263"/>
        <end position="287"/>
    </location>
</feature>
<evidence type="ECO:0000256" key="7">
    <source>
        <dbReference type="SAM" id="Phobius"/>
    </source>
</evidence>
<sequence>MTAHIAPTSRAPTSGTAERDARAINARHGDVAPGEIAIGVIIGRTSEFFDFFVYAIASVLVFPSLVFPYVDRLTGTVYSFAIFALAFVARPVGSLAFLWIDAAMGRGTKLTVALFLLGGSTAAMAFLPGYETIGIWSAVLLALFRLGQGVALGGAWDGLASLLALNAPANRRGWYAMIPQLGAPLGLMVASALFAFFVTTLSSADFLDWGWRYPFFVAFAINVVALFARLRIVSTPHYANLFESRELQPSRVIDTVRSDWRNIVIGAFAPLASFALFHMVTVFPLSWVFLFTHQDPARFMVIEIIAAAFGVVAVIASGVIADRFGRRTVLGASAAGIAAFSGFAPQLLNGGDAGELAFMIIGFVLLGLAFGQSSGSVSGNFSSAHRYTGAALTSDLAWLVGAGFAPLVALLLAANFGLLAAGGYLLSGAIGTLVALGINKELAGR</sequence>
<comment type="subcellular location">
    <subcellularLocation>
        <location evidence="1">Cell membrane</location>
        <topology evidence="1">Multi-pass membrane protein</topology>
    </subcellularLocation>
</comment>
<keyword evidence="4 7" id="KW-0812">Transmembrane</keyword>
<dbReference type="GO" id="GO:0022857">
    <property type="term" value="F:transmembrane transporter activity"/>
    <property type="evidence" value="ECO:0007669"/>
    <property type="project" value="InterPro"/>
</dbReference>
<dbReference type="PROSITE" id="PS50850">
    <property type="entry name" value="MFS"/>
    <property type="match status" value="1"/>
</dbReference>